<evidence type="ECO:0000256" key="8">
    <source>
        <dbReference type="ARBA" id="ARBA00022840"/>
    </source>
</evidence>
<dbReference type="InterPro" id="IPR041083">
    <property type="entry name" value="AAA_lid_10"/>
</dbReference>
<evidence type="ECO:0000256" key="10">
    <source>
        <dbReference type="ARBA" id="ARBA00023125"/>
    </source>
</evidence>
<evidence type="ECO:0000259" key="14">
    <source>
        <dbReference type="PROSITE" id="PS51038"/>
    </source>
</evidence>
<keyword evidence="16" id="KW-1185">Reference proteome</keyword>
<dbReference type="FunFam" id="3.40.50.300:FF:000199">
    <property type="entry name" value="Origin recognition complex subunit 1"/>
    <property type="match status" value="1"/>
</dbReference>
<sequence length="906" mass="101423">MVIQSKVYWVGTEETDVDIPSSIRAKFLVKNCFFYKKCIYGAITLKVGDFVLISTAGSVDSDLVESGEIAKILHLYEVEDDYNDEEDPYRAIVQWYSRPYKIPHRLFDDDTICIDFNVEIIEDHRAFDPVISIDSIFQKCTVVCGSPSDSAQSLMPRKKGVFPTFVCRYKIVKVAGNHRLIPLNEKVEKRTHSSTTPSRESKKKTPKSGGKKNNESKKPRLSEIGFVDIDSRENDEPLVSPIKIIRNSVVKLQRTSSHKKNKTPGKMEVNANYLLESPDVKRSKPSPSPKVNGARRNLNLSLEANSTADSDALNYSIIQNSPSQAAASDLKIKLRLSETQKESNSLKRLSTKSPAARRSSRLSTDTSSICSEQLRSSKKRADSIESDEITPSKKIREENQDDYPQTPSAKPLGSTRRKSILKTPTGRLSLVGTPKRNIQLSNIVEEVLFNGNSSLAESNRTNTPRRSRKINSTYDEDFICDEPKTPKRQKTSTSTPSSKSSAMTPTQKMKLIRSGAISAAIESRDNPLKRRKSDFEVARERLHVSAVPQSLPCREQEFDNIYTFLEGKLQDQCGGCMYVSGVPGTGKTATVTGVIRALKRDAELDIVPEFDYIEINGMRLTEPRQAYVQIYKQLTGKTVSWEHAHALLEKRFTTPGPRRQTTILLVDELDILCNRRQDVVYSLLDWPTKSTARLVVVTIANTMDLPERMLMSKVTSRLGLTRLTFQPYSHKQLQEIVTARLSGSEAFKGDAVQLVARKVAAVSGDARRALDICRRATEIAEETTKDKTVSMMHVQKALNEMIATLKVQAIKKCSKLEKLFLQAVAAEVARTGIEETTFLGVYTQLESIAAFMGVTVPVLGRALQICSKLGAERLLICEHSRTDIFMKILLNVSSDDIYFALQLKNN</sequence>
<keyword evidence="4" id="KW-0597">Phosphoprotein</keyword>
<dbReference type="GO" id="GO:0003682">
    <property type="term" value="F:chromatin binding"/>
    <property type="evidence" value="ECO:0007669"/>
    <property type="project" value="InterPro"/>
</dbReference>
<feature type="region of interest" description="Disordered" evidence="13">
    <location>
        <begin position="275"/>
        <end position="294"/>
    </location>
</feature>
<dbReference type="CDD" id="cd00009">
    <property type="entry name" value="AAA"/>
    <property type="match status" value="1"/>
</dbReference>
<dbReference type="GO" id="GO:0006270">
    <property type="term" value="P:DNA replication initiation"/>
    <property type="evidence" value="ECO:0007669"/>
    <property type="project" value="TreeGrafter"/>
</dbReference>
<keyword evidence="11 12" id="KW-0539">Nucleus</keyword>
<dbReference type="Pfam" id="PF17872">
    <property type="entry name" value="AAA_lid_10"/>
    <property type="match status" value="1"/>
</dbReference>
<dbReference type="Gene3D" id="1.10.8.60">
    <property type="match status" value="1"/>
</dbReference>
<dbReference type="CDD" id="cd08768">
    <property type="entry name" value="Cdc6_C"/>
    <property type="match status" value="1"/>
</dbReference>
<evidence type="ECO:0000256" key="4">
    <source>
        <dbReference type="ARBA" id="ARBA00022553"/>
    </source>
</evidence>
<evidence type="ECO:0000256" key="7">
    <source>
        <dbReference type="ARBA" id="ARBA00022741"/>
    </source>
</evidence>
<dbReference type="Pfam" id="PF00004">
    <property type="entry name" value="AAA"/>
    <property type="match status" value="1"/>
</dbReference>
<dbReference type="EMBL" id="LR899009">
    <property type="protein sequence ID" value="CAD7077127.1"/>
    <property type="molecule type" value="Genomic_DNA"/>
</dbReference>
<organism evidence="15 16">
    <name type="scientific">Hermetia illucens</name>
    <name type="common">Black soldier fly</name>
    <dbReference type="NCBI Taxonomy" id="343691"/>
    <lineage>
        <taxon>Eukaryota</taxon>
        <taxon>Metazoa</taxon>
        <taxon>Ecdysozoa</taxon>
        <taxon>Arthropoda</taxon>
        <taxon>Hexapoda</taxon>
        <taxon>Insecta</taxon>
        <taxon>Pterygota</taxon>
        <taxon>Neoptera</taxon>
        <taxon>Endopterygota</taxon>
        <taxon>Diptera</taxon>
        <taxon>Brachycera</taxon>
        <taxon>Stratiomyomorpha</taxon>
        <taxon>Stratiomyidae</taxon>
        <taxon>Hermetiinae</taxon>
        <taxon>Hermetia</taxon>
    </lineage>
</organism>
<dbReference type="Proteomes" id="UP000594454">
    <property type="component" value="Chromosome 1"/>
</dbReference>
<dbReference type="InParanoid" id="A0A7R8YM54"/>
<evidence type="ECO:0000256" key="6">
    <source>
        <dbReference type="ARBA" id="ARBA00022723"/>
    </source>
</evidence>
<feature type="region of interest" description="Disordered" evidence="13">
    <location>
        <begin position="454"/>
        <end position="507"/>
    </location>
</feature>
<feature type="compositionally biased region" description="Low complexity" evidence="13">
    <location>
        <begin position="361"/>
        <end position="371"/>
    </location>
</feature>
<dbReference type="OrthoDB" id="1926878at2759"/>
<dbReference type="Gene3D" id="3.40.50.300">
    <property type="entry name" value="P-loop containing nucleotide triphosphate hydrolases"/>
    <property type="match status" value="1"/>
</dbReference>
<keyword evidence="8 12" id="KW-0067">ATP-binding</keyword>
<dbReference type="Gene3D" id="2.30.30.490">
    <property type="match status" value="1"/>
</dbReference>
<evidence type="ECO:0000256" key="13">
    <source>
        <dbReference type="SAM" id="MobiDB-lite"/>
    </source>
</evidence>
<dbReference type="PROSITE" id="PS51038">
    <property type="entry name" value="BAH"/>
    <property type="match status" value="1"/>
</dbReference>
<keyword evidence="10 12" id="KW-0238">DNA-binding</keyword>
<dbReference type="GO" id="GO:0005664">
    <property type="term" value="C:nuclear origin of replication recognition complex"/>
    <property type="evidence" value="ECO:0007669"/>
    <property type="project" value="TreeGrafter"/>
</dbReference>
<dbReference type="SMART" id="SM00439">
    <property type="entry name" value="BAH"/>
    <property type="match status" value="1"/>
</dbReference>
<protein>
    <recommendedName>
        <fullName evidence="3 12">Origin recognition complex subunit 1</fullName>
    </recommendedName>
</protein>
<evidence type="ECO:0000313" key="16">
    <source>
        <dbReference type="Proteomes" id="UP000594454"/>
    </source>
</evidence>
<dbReference type="GO" id="GO:0016887">
    <property type="term" value="F:ATP hydrolysis activity"/>
    <property type="evidence" value="ECO:0007669"/>
    <property type="project" value="InterPro"/>
</dbReference>
<feature type="region of interest" description="Disordered" evidence="13">
    <location>
        <begin position="183"/>
        <end position="219"/>
    </location>
</feature>
<dbReference type="InterPro" id="IPR027417">
    <property type="entry name" value="P-loop_NTPase"/>
</dbReference>
<dbReference type="InterPro" id="IPR043151">
    <property type="entry name" value="BAH_sf"/>
</dbReference>
<reference evidence="15 16" key="1">
    <citation type="submission" date="2020-11" db="EMBL/GenBank/DDBJ databases">
        <authorList>
            <person name="Wallbank WR R."/>
            <person name="Pardo Diaz C."/>
            <person name="Kozak K."/>
            <person name="Martin S."/>
            <person name="Jiggins C."/>
            <person name="Moest M."/>
            <person name="Warren A I."/>
            <person name="Generalovic N T."/>
            <person name="Byers J.R.P. K."/>
            <person name="Montejo-Kovacevich G."/>
            <person name="Yen C E."/>
        </authorList>
    </citation>
    <scope>NUCLEOTIDE SEQUENCE [LARGE SCALE GENOMIC DNA]</scope>
</reference>
<dbReference type="SUPFAM" id="SSF52540">
    <property type="entry name" value="P-loop containing nucleoside triphosphate hydrolases"/>
    <property type="match status" value="1"/>
</dbReference>
<keyword evidence="7 12" id="KW-0547">Nucleotide-binding</keyword>
<evidence type="ECO:0000256" key="2">
    <source>
        <dbReference type="ARBA" id="ARBA00008398"/>
    </source>
</evidence>
<dbReference type="GO" id="GO:0046872">
    <property type="term" value="F:metal ion binding"/>
    <property type="evidence" value="ECO:0007669"/>
    <property type="project" value="UniProtKB-KW"/>
</dbReference>
<feature type="region of interest" description="Disordered" evidence="13">
    <location>
        <begin position="339"/>
        <end position="431"/>
    </location>
</feature>
<dbReference type="GO" id="GO:0003688">
    <property type="term" value="F:DNA replication origin binding"/>
    <property type="evidence" value="ECO:0007669"/>
    <property type="project" value="TreeGrafter"/>
</dbReference>
<dbReference type="PANTHER" id="PTHR10763:SF23">
    <property type="entry name" value="ORIGIN RECOGNITION COMPLEX SUBUNIT 1"/>
    <property type="match status" value="1"/>
</dbReference>
<evidence type="ECO:0000313" key="15">
    <source>
        <dbReference type="EMBL" id="CAD7077127.1"/>
    </source>
</evidence>
<keyword evidence="9" id="KW-0460">Magnesium</keyword>
<evidence type="ECO:0000256" key="1">
    <source>
        <dbReference type="ARBA" id="ARBA00004123"/>
    </source>
</evidence>
<dbReference type="InterPro" id="IPR015163">
    <property type="entry name" value="Cdc6_C"/>
</dbReference>
<comment type="subcellular location">
    <subcellularLocation>
        <location evidence="1 12">Nucleus</location>
    </subcellularLocation>
</comment>
<dbReference type="InterPro" id="IPR050311">
    <property type="entry name" value="ORC1/CDC6"/>
</dbReference>
<name>A0A7R8YM54_HERIL</name>
<dbReference type="AlphaFoldDB" id="A0A7R8YM54"/>
<keyword evidence="6" id="KW-0479">Metal-binding</keyword>
<evidence type="ECO:0000256" key="11">
    <source>
        <dbReference type="ARBA" id="ARBA00023242"/>
    </source>
</evidence>
<feature type="compositionally biased region" description="Basic residues" evidence="13">
    <location>
        <begin position="201"/>
        <end position="210"/>
    </location>
</feature>
<feature type="compositionally biased region" description="Low complexity" evidence="13">
    <location>
        <begin position="491"/>
        <end position="506"/>
    </location>
</feature>
<dbReference type="GO" id="GO:0005524">
    <property type="term" value="F:ATP binding"/>
    <property type="evidence" value="ECO:0007669"/>
    <property type="project" value="UniProtKB-KW"/>
</dbReference>
<accession>A0A7R8YM54</accession>
<comment type="subunit">
    <text evidence="12">ORC is composed of six subunits.</text>
</comment>
<evidence type="ECO:0000256" key="9">
    <source>
        <dbReference type="ARBA" id="ARBA00022842"/>
    </source>
</evidence>
<dbReference type="InterPro" id="IPR003959">
    <property type="entry name" value="ATPase_AAA_core"/>
</dbReference>
<feature type="domain" description="BAH" evidence="14">
    <location>
        <begin position="43"/>
        <end position="182"/>
    </location>
</feature>
<proteinExistence type="inferred from homology"/>
<evidence type="ECO:0000256" key="5">
    <source>
        <dbReference type="ARBA" id="ARBA00022705"/>
    </source>
</evidence>
<evidence type="ECO:0000256" key="3">
    <source>
        <dbReference type="ARBA" id="ARBA00019081"/>
    </source>
</evidence>
<gene>
    <name evidence="15" type="ORF">HERILL_LOCUS501</name>
</gene>
<evidence type="ECO:0000256" key="12">
    <source>
        <dbReference type="RuleBase" id="RU365058"/>
    </source>
</evidence>
<dbReference type="InterPro" id="IPR001025">
    <property type="entry name" value="BAH_dom"/>
</dbReference>
<dbReference type="FunCoup" id="A0A7R8YM54">
    <property type="interactions" value="228"/>
</dbReference>
<dbReference type="SMART" id="SM01074">
    <property type="entry name" value="Cdc6_C"/>
    <property type="match status" value="1"/>
</dbReference>
<comment type="function">
    <text evidence="12">Component of the origin recognition complex (ORC) that binds origins of replication. DNA-binding is ATP-dependent, however specific DNA sequences that define origins of replication have not been identified so far. ORC is required to assemble the pre-replication complex necessary to initiate DNA replication.</text>
</comment>
<comment type="similarity">
    <text evidence="2 12">Belongs to the ORC1 family.</text>
</comment>
<keyword evidence="5 12" id="KW-0235">DNA replication</keyword>
<dbReference type="PANTHER" id="PTHR10763">
    <property type="entry name" value="CELL DIVISION CONTROL PROTEIN 6-RELATED"/>
    <property type="match status" value="1"/>
</dbReference>
<dbReference type="SMART" id="SM00382">
    <property type="entry name" value="AAA"/>
    <property type="match status" value="1"/>
</dbReference>
<dbReference type="GO" id="GO:0033314">
    <property type="term" value="P:mitotic DNA replication checkpoint signaling"/>
    <property type="evidence" value="ECO:0007669"/>
    <property type="project" value="TreeGrafter"/>
</dbReference>
<dbReference type="FunFam" id="1.10.8.60:FF:000206">
    <property type="entry name" value="Origin recognition complex subunit 1"/>
    <property type="match status" value="1"/>
</dbReference>
<dbReference type="InterPro" id="IPR003593">
    <property type="entry name" value="AAA+_ATPase"/>
</dbReference>
<dbReference type="Pfam" id="PF09079">
    <property type="entry name" value="WHD_Cdc6"/>
    <property type="match status" value="1"/>
</dbReference>
<dbReference type="OMA" id="KTPSNDM"/>